<dbReference type="Proteomes" id="UP000014065">
    <property type="component" value="Unassembled WGS sequence"/>
</dbReference>
<proteinExistence type="predicted"/>
<dbReference type="PATRIC" id="fig|859192.6.peg.2120"/>
<feature type="domain" description="Tryptophan synthase beta chain-like PALP" evidence="1">
    <location>
        <begin position="138"/>
        <end position="445"/>
    </location>
</feature>
<dbReference type="EMBL" id="AHJG01000287">
    <property type="protein sequence ID" value="EPA04536.1"/>
    <property type="molecule type" value="Genomic_DNA"/>
</dbReference>
<evidence type="ECO:0000313" key="2">
    <source>
        <dbReference type="EMBL" id="EPA04536.1"/>
    </source>
</evidence>
<evidence type="ECO:0000259" key="1">
    <source>
        <dbReference type="Pfam" id="PF00291"/>
    </source>
</evidence>
<comment type="caution">
    <text evidence="2">The sequence shown here is derived from an EMBL/GenBank/DDBJ whole genome shotgun (WGS) entry which is preliminary data.</text>
</comment>
<reference evidence="2 3" key="1">
    <citation type="journal article" date="2012" name="J. Bacteriol.">
        <title>Genome Sequence of "Candidatus Nitrosoarchaeum limnia" BG20, a Low-Salinity Ammonia-Oxidizing Archaeon from the San Francisco Bay Estuary.</title>
        <authorList>
            <person name="Mosier A.C."/>
            <person name="Allen E.E."/>
            <person name="Kim M."/>
            <person name="Ferriera S."/>
            <person name="Francis C.A."/>
        </authorList>
    </citation>
    <scope>NUCLEOTIDE SEQUENCE [LARGE SCALE GENOMIC DNA]</scope>
    <source>
        <strain evidence="2 3">BG20</strain>
    </source>
</reference>
<dbReference type="InterPro" id="IPR050214">
    <property type="entry name" value="Cys_Synth/Cystath_Beta-Synth"/>
</dbReference>
<dbReference type="InterPro" id="IPR036052">
    <property type="entry name" value="TrpB-like_PALP_sf"/>
</dbReference>
<organism evidence="2 3">
    <name type="scientific">Candidatus Nitrosarchaeum limnium BG20</name>
    <dbReference type="NCBI Taxonomy" id="859192"/>
    <lineage>
        <taxon>Archaea</taxon>
        <taxon>Nitrososphaerota</taxon>
        <taxon>Nitrososphaeria</taxon>
        <taxon>Nitrosopumilales</taxon>
        <taxon>Nitrosopumilaceae</taxon>
        <taxon>Nitrosarchaeum</taxon>
    </lineage>
</organism>
<protein>
    <submittedName>
        <fullName evidence="2">Pyridoxal-phosphate dependent protein</fullName>
    </submittedName>
</protein>
<dbReference type="PANTHER" id="PTHR10314">
    <property type="entry name" value="CYSTATHIONINE BETA-SYNTHASE"/>
    <property type="match status" value="1"/>
</dbReference>
<dbReference type="AlphaFoldDB" id="S2E4Y3"/>
<keyword evidence="3" id="KW-1185">Reference proteome</keyword>
<dbReference type="InterPro" id="IPR001926">
    <property type="entry name" value="TrpB-like_PALP"/>
</dbReference>
<dbReference type="Pfam" id="PF00291">
    <property type="entry name" value="PALP"/>
    <property type="match status" value="1"/>
</dbReference>
<evidence type="ECO:0000313" key="3">
    <source>
        <dbReference type="Proteomes" id="UP000014065"/>
    </source>
</evidence>
<dbReference type="Gene3D" id="3.40.50.1100">
    <property type="match status" value="2"/>
</dbReference>
<accession>S2E4Y3</accession>
<dbReference type="SUPFAM" id="SSF53686">
    <property type="entry name" value="Tryptophan synthase beta subunit-like PLP-dependent enzymes"/>
    <property type="match status" value="1"/>
</dbReference>
<gene>
    <name evidence="2" type="ORF">BG20_I0348</name>
</gene>
<name>S2E4Y3_9ARCH</name>
<sequence length="593" mass="65909">MNNSLLSSNKTNFQIIPISFCALIFKVFTKKRISLRIQTKKHSKKKQHSKSKLGFITHQIFYMSFITQCFREKLPEETKNSVDNTLLERFEQEIWSKTPHLEKNQSGVKVINATPLIDLTKVLKECAKEIYKLNLDDKDLKVFGKFDSNLLSGSIKVRPAVHIIHDAILTGKLKSGQTVIEATSGNFGIALGQLSKLGLTVVSLVSRKLQEGVFKELRNENIRIMDLDMDVCPAPGMKDNPNVLAAKATAYNIRSQLSELGFDPTIFDKSISEIESLLAAQDIINLAKFLAKIYGCFCPEQYDNELNTDAHKSITAVEIDQQLHEQGYSLENFGIVCSFGTGGTSGGLSNYISEKYNKKSVHVVFPPAGQDVAGIRTKDKASGLKLYKPDTYAGQYEIDFDQAKHLLKYFVEKGYDIGESSALELYAAMQMANFGAEKKFVIIIADGIEKYKKNLEEMSKKQNKTQISLQEAVSNANEYDRIIWVHTQYTPREEGIEVIAKSLGVDKSKISIPKARTINQLLATQQIPEELSNDLKGTKGKSLLVCMAGNTSLMAVNILASKGIVTQSLNGGITNLPEGRNRNLGELIKAATE</sequence>